<evidence type="ECO:0000313" key="2">
    <source>
        <dbReference type="Proteomes" id="UP000492821"/>
    </source>
</evidence>
<feature type="compositionally biased region" description="Acidic residues" evidence="1">
    <location>
        <begin position="165"/>
        <end position="189"/>
    </location>
</feature>
<name>A0A7E4UU33_PANRE</name>
<reference evidence="3" key="2">
    <citation type="submission" date="2020-10" db="UniProtKB">
        <authorList>
            <consortium name="WormBaseParasite"/>
        </authorList>
    </citation>
    <scope>IDENTIFICATION</scope>
</reference>
<dbReference type="WBParaSite" id="Pan_g12842.t1">
    <property type="protein sequence ID" value="Pan_g12842.t1"/>
    <property type="gene ID" value="Pan_g12842"/>
</dbReference>
<organism evidence="2 3">
    <name type="scientific">Panagrellus redivivus</name>
    <name type="common">Microworm</name>
    <dbReference type="NCBI Taxonomy" id="6233"/>
    <lineage>
        <taxon>Eukaryota</taxon>
        <taxon>Metazoa</taxon>
        <taxon>Ecdysozoa</taxon>
        <taxon>Nematoda</taxon>
        <taxon>Chromadorea</taxon>
        <taxon>Rhabditida</taxon>
        <taxon>Tylenchina</taxon>
        <taxon>Panagrolaimomorpha</taxon>
        <taxon>Panagrolaimoidea</taxon>
        <taxon>Panagrolaimidae</taxon>
        <taxon>Panagrellus</taxon>
    </lineage>
</organism>
<dbReference type="AlphaFoldDB" id="A0A7E4UU33"/>
<feature type="region of interest" description="Disordered" evidence="1">
    <location>
        <begin position="162"/>
        <end position="202"/>
    </location>
</feature>
<evidence type="ECO:0000313" key="3">
    <source>
        <dbReference type="WBParaSite" id="Pan_g12842.t1"/>
    </source>
</evidence>
<reference evidence="2" key="1">
    <citation type="journal article" date="2013" name="Genetics">
        <title>The draft genome and transcriptome of Panagrellus redivivus are shaped by the harsh demands of a free-living lifestyle.</title>
        <authorList>
            <person name="Srinivasan J."/>
            <person name="Dillman A.R."/>
            <person name="Macchietto M.G."/>
            <person name="Heikkinen L."/>
            <person name="Lakso M."/>
            <person name="Fracchia K.M."/>
            <person name="Antoshechkin I."/>
            <person name="Mortazavi A."/>
            <person name="Wong G."/>
            <person name="Sternberg P.W."/>
        </authorList>
    </citation>
    <scope>NUCLEOTIDE SEQUENCE [LARGE SCALE GENOMIC DNA]</scope>
    <source>
        <strain evidence="2">MT8872</strain>
    </source>
</reference>
<protein>
    <submittedName>
        <fullName evidence="3">PRiA4b ORF-3-like protein</fullName>
    </submittedName>
</protein>
<accession>A0A7E4UU33</accession>
<evidence type="ECO:0000256" key="1">
    <source>
        <dbReference type="SAM" id="MobiDB-lite"/>
    </source>
</evidence>
<keyword evidence="2" id="KW-1185">Reference proteome</keyword>
<dbReference type="Proteomes" id="UP000492821">
    <property type="component" value="Unassembled WGS sequence"/>
</dbReference>
<sequence length="202" mass="23123">MSTTSCLPLPEDVTFNIDVKKDALMNVIPFQTFPSVKHFSATMEHWPESLPSEKFHRLLAAVQSLTGLETAELNFTYYHESHPTDIDEVINFHECVRNTKFLPAVEINVAEYVDTAYIDNVEPIYEKLKSIGYEDDWGPCYFILEKQYDNVELVHHIEHYAAISDTEEETEDEDDSMEDASSDDYDMSDDVGGNYDEGDSDV</sequence>
<proteinExistence type="predicted"/>